<evidence type="ECO:0000313" key="1">
    <source>
        <dbReference type="EMBL" id="TGY98308.1"/>
    </source>
</evidence>
<reference evidence="1" key="1">
    <citation type="submission" date="2019-04" db="EMBL/GenBank/DDBJ databases">
        <title>Microbes associate with the intestines of laboratory mice.</title>
        <authorList>
            <person name="Navarre W."/>
            <person name="Wong E."/>
            <person name="Huang K."/>
            <person name="Tropini C."/>
            <person name="Ng K."/>
            <person name="Yu B."/>
        </authorList>
    </citation>
    <scope>NUCLEOTIDE SEQUENCE</scope>
    <source>
        <strain evidence="1">NM01_1-7b</strain>
    </source>
</reference>
<keyword evidence="2" id="KW-1185">Reference proteome</keyword>
<sequence length="217" mass="24342">MEALIISGGRLGDVFALSYMNEHHFDLTIAVDAGMGFFYRKVMAPDFIVGDFDSVNPGILRKFTEMEKGRPKILRFQPEKDETDTELAVRTAIEQGCNRIHILGATGSRMDHALGNIHLLGMAMKQGVEAFIADANNRIRMVQKGFVLRREEQYGDYVSLLPFTPQVTGLTLKGFKYLVEDFTLECYHSLGVSNEIVEEQAEISFRDGALLVVESKD</sequence>
<comment type="caution">
    <text evidence="1">The sequence shown here is derived from an EMBL/GenBank/DDBJ whole genome shotgun (WGS) entry which is preliminary data.</text>
</comment>
<gene>
    <name evidence="1" type="ORF">E5329_00560</name>
</gene>
<protein>
    <submittedName>
        <fullName evidence="1">Thiamine diphosphokinase</fullName>
        <ecNumber evidence="1">2.7.6.2</ecNumber>
    </submittedName>
</protein>
<evidence type="ECO:0000313" key="2">
    <source>
        <dbReference type="Proteomes" id="UP000304953"/>
    </source>
</evidence>
<accession>A0AC61S1N3</accession>
<proteinExistence type="predicted"/>
<organism evidence="1 2">
    <name type="scientific">Petralouisia muris</name>
    <dbReference type="NCBI Taxonomy" id="3032872"/>
    <lineage>
        <taxon>Bacteria</taxon>
        <taxon>Bacillati</taxon>
        <taxon>Bacillota</taxon>
        <taxon>Clostridia</taxon>
        <taxon>Lachnospirales</taxon>
        <taxon>Lachnospiraceae</taxon>
        <taxon>Petralouisia</taxon>
    </lineage>
</organism>
<dbReference type="EMBL" id="SRYA01000001">
    <property type="protein sequence ID" value="TGY98308.1"/>
    <property type="molecule type" value="Genomic_DNA"/>
</dbReference>
<dbReference type="EC" id="2.7.6.2" evidence="1"/>
<keyword evidence="1" id="KW-0808">Transferase</keyword>
<name>A0AC61S1N3_9FIRM</name>
<dbReference type="Proteomes" id="UP000304953">
    <property type="component" value="Unassembled WGS sequence"/>
</dbReference>